<reference evidence="5" key="1">
    <citation type="submission" date="2023-10" db="EMBL/GenBank/DDBJ databases">
        <title>Chromosome-level genome of the transformable northern wattle, Acacia crassicarpa.</title>
        <authorList>
            <person name="Massaro I."/>
            <person name="Sinha N.R."/>
            <person name="Poethig S."/>
            <person name="Leichty A.R."/>
        </authorList>
    </citation>
    <scope>NUCLEOTIDE SEQUENCE</scope>
    <source>
        <strain evidence="5">Acra3RX</strain>
        <tissue evidence="5">Leaf</tissue>
    </source>
</reference>
<dbReference type="PROSITE" id="PS51667">
    <property type="entry name" value="WRC"/>
    <property type="match status" value="1"/>
</dbReference>
<dbReference type="InterPro" id="IPR014977">
    <property type="entry name" value="WRC_dom"/>
</dbReference>
<evidence type="ECO:0000256" key="2">
    <source>
        <dbReference type="PROSITE-ProRule" id="PRU01002"/>
    </source>
</evidence>
<dbReference type="PANTHER" id="PTHR34122:SF1">
    <property type="entry name" value="EXPRESSED PROTEIN"/>
    <property type="match status" value="1"/>
</dbReference>
<organism evidence="5 6">
    <name type="scientific">Acacia crassicarpa</name>
    <name type="common">northern wattle</name>
    <dbReference type="NCBI Taxonomy" id="499986"/>
    <lineage>
        <taxon>Eukaryota</taxon>
        <taxon>Viridiplantae</taxon>
        <taxon>Streptophyta</taxon>
        <taxon>Embryophyta</taxon>
        <taxon>Tracheophyta</taxon>
        <taxon>Spermatophyta</taxon>
        <taxon>Magnoliopsida</taxon>
        <taxon>eudicotyledons</taxon>
        <taxon>Gunneridae</taxon>
        <taxon>Pentapetalae</taxon>
        <taxon>rosids</taxon>
        <taxon>fabids</taxon>
        <taxon>Fabales</taxon>
        <taxon>Fabaceae</taxon>
        <taxon>Caesalpinioideae</taxon>
        <taxon>mimosoid clade</taxon>
        <taxon>Acacieae</taxon>
        <taxon>Acacia</taxon>
    </lineage>
</organism>
<feature type="region of interest" description="Disordered" evidence="3">
    <location>
        <begin position="1"/>
        <end position="49"/>
    </location>
</feature>
<protein>
    <recommendedName>
        <fullName evidence="4">WRC domain-containing protein</fullName>
    </recommendedName>
</protein>
<dbReference type="PANTHER" id="PTHR34122">
    <property type="entry name" value="EXPRESSED PROTEIN-RELATED"/>
    <property type="match status" value="1"/>
</dbReference>
<dbReference type="EMBL" id="JAWXYG010000011">
    <property type="protein sequence ID" value="KAK4258474.1"/>
    <property type="molecule type" value="Genomic_DNA"/>
</dbReference>
<keyword evidence="1" id="KW-0539">Nucleus</keyword>
<comment type="caution">
    <text evidence="2">Lacks conserved residue(s) required for the propagation of feature annotation.</text>
</comment>
<feature type="compositionally biased region" description="Polar residues" evidence="3">
    <location>
        <begin position="103"/>
        <end position="115"/>
    </location>
</feature>
<evidence type="ECO:0000256" key="3">
    <source>
        <dbReference type="SAM" id="MobiDB-lite"/>
    </source>
</evidence>
<proteinExistence type="predicted"/>
<name>A0AAE1MAY9_9FABA</name>
<feature type="compositionally biased region" description="Low complexity" evidence="3">
    <location>
        <begin position="1"/>
        <end position="12"/>
    </location>
</feature>
<sequence>MMNTRESNNNNNKRMKTKTNKKCTTQNEDETSEEEKVSMNVNTSKKRGRGSVVMEGSRCIRVNGRGWRYCQQTLVGYSLCEHHLGKERLKSLTSVRNRSIPSTIDATTKNDNSLFEPSSSSPEKKSKYDSSGIRNDVDEDKPEKRLAVITKKRMKLGMVKVWSIHSLLGQTDNLMTLHENNK</sequence>
<feature type="region of interest" description="Disordered" evidence="3">
    <location>
        <begin position="103"/>
        <end position="139"/>
    </location>
</feature>
<gene>
    <name evidence="5" type="ORF">QN277_004918</name>
</gene>
<dbReference type="Pfam" id="PF08879">
    <property type="entry name" value="WRC"/>
    <property type="match status" value="1"/>
</dbReference>
<evidence type="ECO:0000313" key="6">
    <source>
        <dbReference type="Proteomes" id="UP001293593"/>
    </source>
</evidence>
<evidence type="ECO:0000259" key="4">
    <source>
        <dbReference type="PROSITE" id="PS51667"/>
    </source>
</evidence>
<dbReference type="Proteomes" id="UP001293593">
    <property type="component" value="Unassembled WGS sequence"/>
</dbReference>
<evidence type="ECO:0000313" key="5">
    <source>
        <dbReference type="EMBL" id="KAK4258474.1"/>
    </source>
</evidence>
<comment type="caution">
    <text evidence="5">The sequence shown here is derived from an EMBL/GenBank/DDBJ whole genome shotgun (WGS) entry which is preliminary data.</text>
</comment>
<keyword evidence="6" id="KW-1185">Reference proteome</keyword>
<dbReference type="AlphaFoldDB" id="A0AAE1MAY9"/>
<evidence type="ECO:0000256" key="1">
    <source>
        <dbReference type="ARBA" id="ARBA00023242"/>
    </source>
</evidence>
<feature type="domain" description="WRC" evidence="4">
    <location>
        <begin position="53"/>
        <end position="97"/>
    </location>
</feature>
<accession>A0AAE1MAY9</accession>